<gene>
    <name evidence="2" type="ORF">C0Q70_16365</name>
</gene>
<reference evidence="2 3" key="1">
    <citation type="submission" date="2018-04" db="EMBL/GenBank/DDBJ databases">
        <title>The genome of golden apple snail Pomacea canaliculata provides insight into stress tolerance and invasive adaptation.</title>
        <authorList>
            <person name="Liu C."/>
            <person name="Liu B."/>
            <person name="Ren Y."/>
            <person name="Zhang Y."/>
            <person name="Wang H."/>
            <person name="Li S."/>
            <person name="Jiang F."/>
            <person name="Yin L."/>
            <person name="Zhang G."/>
            <person name="Qian W."/>
            <person name="Fan W."/>
        </authorList>
    </citation>
    <scope>NUCLEOTIDE SEQUENCE [LARGE SCALE GENOMIC DNA]</scope>
    <source>
        <strain evidence="2">SZHN2017</strain>
        <tissue evidence="2">Muscle</tissue>
    </source>
</reference>
<proteinExistence type="predicted"/>
<evidence type="ECO:0000256" key="1">
    <source>
        <dbReference type="SAM" id="SignalP"/>
    </source>
</evidence>
<feature type="signal peptide" evidence="1">
    <location>
        <begin position="1"/>
        <end position="31"/>
    </location>
</feature>
<feature type="chain" id="PRO_5015413309" description="Reelin domain-containing protein" evidence="1">
    <location>
        <begin position="32"/>
        <end position="78"/>
    </location>
</feature>
<dbReference type="EMBL" id="PZQS01000010">
    <property type="protein sequence ID" value="PVD23103.1"/>
    <property type="molecule type" value="Genomic_DNA"/>
</dbReference>
<evidence type="ECO:0000313" key="3">
    <source>
        <dbReference type="Proteomes" id="UP000245119"/>
    </source>
</evidence>
<sequence length="78" mass="8362">MTLDLRRAFQMQTLVVLLTAVLLSCCGPSLGYSTGPPVSACESMFPYGHEVDAQSSSPPYELVVTDTNLTASTQYSGR</sequence>
<protein>
    <recommendedName>
        <fullName evidence="4">Reelin domain-containing protein</fullName>
    </recommendedName>
</protein>
<dbReference type="OrthoDB" id="6161269at2759"/>
<evidence type="ECO:0008006" key="4">
    <source>
        <dbReference type="Google" id="ProtNLM"/>
    </source>
</evidence>
<organism evidence="2 3">
    <name type="scientific">Pomacea canaliculata</name>
    <name type="common">Golden apple snail</name>
    <dbReference type="NCBI Taxonomy" id="400727"/>
    <lineage>
        <taxon>Eukaryota</taxon>
        <taxon>Metazoa</taxon>
        <taxon>Spiralia</taxon>
        <taxon>Lophotrochozoa</taxon>
        <taxon>Mollusca</taxon>
        <taxon>Gastropoda</taxon>
        <taxon>Caenogastropoda</taxon>
        <taxon>Architaenioglossa</taxon>
        <taxon>Ampullarioidea</taxon>
        <taxon>Ampullariidae</taxon>
        <taxon>Pomacea</taxon>
    </lineage>
</organism>
<keyword evidence="1" id="KW-0732">Signal</keyword>
<comment type="caution">
    <text evidence="2">The sequence shown here is derived from an EMBL/GenBank/DDBJ whole genome shotgun (WGS) entry which is preliminary data.</text>
</comment>
<dbReference type="AlphaFoldDB" id="A0A2T7NPM7"/>
<name>A0A2T7NPM7_POMCA</name>
<dbReference type="Proteomes" id="UP000245119">
    <property type="component" value="Linkage Group LG10"/>
</dbReference>
<accession>A0A2T7NPM7</accession>
<evidence type="ECO:0000313" key="2">
    <source>
        <dbReference type="EMBL" id="PVD23103.1"/>
    </source>
</evidence>
<keyword evidence="3" id="KW-1185">Reference proteome</keyword>
<dbReference type="PROSITE" id="PS51257">
    <property type="entry name" value="PROKAR_LIPOPROTEIN"/>
    <property type="match status" value="1"/>
</dbReference>